<proteinExistence type="predicted"/>
<dbReference type="InterPro" id="IPR038538">
    <property type="entry name" value="MTERF_sf"/>
</dbReference>
<dbReference type="EMBL" id="LN829119">
    <property type="protein sequence ID" value="CPR16156.1"/>
    <property type="molecule type" value="Genomic_DNA"/>
</dbReference>
<protein>
    <submittedName>
        <fullName evidence="1">Uncharacterized protein</fullName>
    </submittedName>
</protein>
<name>A0A0D6JB75_9HYPH</name>
<sequence>MRSCGPKKLPHVIPEESNLMSDKQLAAAVDRLPELSRLSFEDMRRNLRGCARICGLTERKAVDLAKRRPVLLKTTPAWLEENVAAGALCLDVSVERYAQLCRSCTEFMLLDAEAMRTNVEALEERLKIPRKLIIKAFVSRPFLFTVPADVLVGRVVESSKTLGVPYYVFAAVALKCPQLLSIPPGSLAKKVADSARQLGVGKEVMCSLVVKAPLLITRKPESLEARLRLIEEAARALGDRRPIAEILLAAPAGLCYGEARLRQRILLARQGYDRGLGRLFAMSDGNVQKLLKDEPSLEVT</sequence>
<reference evidence="2" key="1">
    <citation type="submission" date="2015-02" db="EMBL/GenBank/DDBJ databases">
        <authorList>
            <person name="Chooi Y.-H."/>
        </authorList>
    </citation>
    <scope>NUCLEOTIDE SEQUENCE [LARGE SCALE GENOMIC DNA]</scope>
    <source>
        <strain evidence="2">strain Y</strain>
    </source>
</reference>
<dbReference type="Proteomes" id="UP000033187">
    <property type="component" value="Chromosome 1"/>
</dbReference>
<dbReference type="Gene3D" id="1.25.70.10">
    <property type="entry name" value="Transcription termination factor 3, mitochondrial"/>
    <property type="match status" value="1"/>
</dbReference>
<dbReference type="KEGG" id="fil:BN1229_v1_0672"/>
<organism evidence="1 2">
    <name type="scientific">Candidatus Filomicrobium marinum</name>
    <dbReference type="NCBI Taxonomy" id="1608628"/>
    <lineage>
        <taxon>Bacteria</taxon>
        <taxon>Pseudomonadati</taxon>
        <taxon>Pseudomonadota</taxon>
        <taxon>Alphaproteobacteria</taxon>
        <taxon>Hyphomicrobiales</taxon>
        <taxon>Hyphomicrobiaceae</taxon>
        <taxon>Filomicrobium</taxon>
    </lineage>
</organism>
<keyword evidence="2" id="KW-1185">Reference proteome</keyword>
<dbReference type="AlphaFoldDB" id="A0A0D6JB75"/>
<evidence type="ECO:0000313" key="2">
    <source>
        <dbReference type="Proteomes" id="UP000033187"/>
    </source>
</evidence>
<evidence type="ECO:0000313" key="1">
    <source>
        <dbReference type="EMBL" id="CPR16156.1"/>
    </source>
</evidence>
<dbReference type="KEGG" id="fiy:BN1229_v1_0677"/>
<gene>
    <name evidence="1" type="ORF">YBN1229_v1_0677</name>
</gene>
<accession>A0A0D6JB75</accession>